<dbReference type="InterPro" id="IPR051220">
    <property type="entry name" value="TFA_Chaperone"/>
</dbReference>
<protein>
    <submittedName>
        <fullName evidence="1">Phage tail assembly chaperone gp38</fullName>
    </submittedName>
</protein>
<sequence>MLDKNGNAINDIVMTVYGFSRNDHEFIGGYDVRLLSGTGIPSDSTILTPPKEISGKTRIFNGSAWEYIDDHRGDTVYSTSTGESSQVTYLGDIKPGYTLIKPSTPYDAWDGTAWVTDLNAQHAANVELAEQKKSLLLSEAQEKIGLWQTELQLGMITDSDKAALITWMTYIKAVQAVDTSAAPDIAWPPKPAG</sequence>
<dbReference type="InterPro" id="IPR003458">
    <property type="entry name" value="Phage_T4_Gp38_tail_assem"/>
</dbReference>
<dbReference type="Pfam" id="PF02413">
    <property type="entry name" value="Caudo_TAP"/>
    <property type="match status" value="1"/>
</dbReference>
<name>A0A0H3DZB9_EDWTF</name>
<accession>A0A0H3DZB9</accession>
<dbReference type="AlphaFoldDB" id="A0A0H3DZB9"/>
<proteinExistence type="predicted"/>
<dbReference type="EMBL" id="CP002155">
    <property type="protein sequence ID" value="ADM43337.1"/>
    <property type="molecule type" value="Genomic_DNA"/>
</dbReference>
<keyword evidence="1" id="KW-0614">Plasmid</keyword>
<dbReference type="KEGG" id="etd:ETAF_ple021"/>
<dbReference type="PATRIC" id="fig|718251.5.peg.3365"/>
<dbReference type="HOGENOM" id="CLU_094206_3_0_6"/>
<dbReference type="PANTHER" id="PTHR34413">
    <property type="entry name" value="PROPHAGE TAIL FIBER ASSEMBLY PROTEIN HOMOLOG TFAE-RELATED-RELATED"/>
    <property type="match status" value="1"/>
</dbReference>
<evidence type="ECO:0000313" key="1">
    <source>
        <dbReference type="EMBL" id="ADM43337.1"/>
    </source>
</evidence>
<geneLocation type="plasmid" evidence="1 2">
    <name>pFL6-60</name>
</geneLocation>
<evidence type="ECO:0000313" key="2">
    <source>
        <dbReference type="Proteomes" id="UP000002230"/>
    </source>
</evidence>
<keyword evidence="2" id="KW-1185">Reference proteome</keyword>
<dbReference type="PANTHER" id="PTHR34413:SF2">
    <property type="entry name" value="PROPHAGE TAIL FIBER ASSEMBLY PROTEIN HOMOLOG TFAE-RELATED"/>
    <property type="match status" value="1"/>
</dbReference>
<reference evidence="2" key="1">
    <citation type="submission" date="2010-08" db="EMBL/GenBank/DDBJ databases">
        <title>Genome comparisons of Edwardsiella bacteria analysed using deep sequencing technology.</title>
        <authorList>
            <person name="van Soest J.J."/>
            <person name="Henkel C.V."/>
            <person name="Jansen H.J."/>
            <person name="van den Hondel C.A.M.J.J."/>
            <person name="Bloemberg G.V."/>
            <person name="Meijer A.H."/>
            <person name="Spaink H.P."/>
        </authorList>
    </citation>
    <scope>NUCLEOTIDE SEQUENCE [LARGE SCALE GENOMIC DNA]</scope>
    <source>
        <strain evidence="2">FL6-60</strain>
        <plasmid evidence="2">pFL6-60</plasmid>
    </source>
</reference>
<organism evidence="1 2">
    <name type="scientific">Edwardsiella tarda (strain FL6-60)</name>
    <dbReference type="NCBI Taxonomy" id="718251"/>
    <lineage>
        <taxon>Bacteria</taxon>
        <taxon>Pseudomonadati</taxon>
        <taxon>Pseudomonadota</taxon>
        <taxon>Gammaproteobacteria</taxon>
        <taxon>Enterobacterales</taxon>
        <taxon>Hafniaceae</taxon>
        <taxon>Edwardsiella</taxon>
    </lineage>
</organism>
<reference evidence="1 2" key="2">
    <citation type="journal article" date="2011" name="BMC Immunol.">
        <title>Comparison of static immersion and intravenous injection systems for exposure of zebrafish embryos to the natural pathogen Edwardsiella tarda.</title>
        <authorList>
            <person name="van Soest J.J."/>
            <person name="Stockhammer O.W."/>
            <person name="Ordas A."/>
            <person name="Bloemberg G.V."/>
            <person name="Spaink H.P."/>
            <person name="Meijer A.H."/>
        </authorList>
    </citation>
    <scope>NUCLEOTIDE SEQUENCE [LARGE SCALE GENOMIC DNA]</scope>
    <source>
        <strain evidence="1 2">FL6-60</strain>
        <plasmid evidence="1">pFL6-60</plasmid>
    </source>
</reference>
<gene>
    <name evidence="1" type="ordered locus">ETAF_ple021</name>
</gene>
<dbReference type="Proteomes" id="UP000002230">
    <property type="component" value="Plasmid pFL6-60"/>
</dbReference>